<dbReference type="EMBL" id="JH795875">
    <property type="protein sequence ID" value="EJT97842.1"/>
    <property type="molecule type" value="Genomic_DNA"/>
</dbReference>
<dbReference type="RefSeq" id="XP_040624740.1">
    <property type="nucleotide sequence ID" value="XM_040775501.1"/>
</dbReference>
<dbReference type="GeneID" id="63690563"/>
<feature type="region of interest" description="Disordered" evidence="1">
    <location>
        <begin position="55"/>
        <end position="81"/>
    </location>
</feature>
<evidence type="ECO:0000313" key="3">
    <source>
        <dbReference type="EMBL" id="EJT97842.1"/>
    </source>
</evidence>
<reference evidence="3 4" key="1">
    <citation type="journal article" date="2012" name="Science">
        <title>The Paleozoic origin of enzymatic lignin decomposition reconstructed from 31 fungal genomes.</title>
        <authorList>
            <person name="Floudas D."/>
            <person name="Binder M."/>
            <person name="Riley R."/>
            <person name="Barry K."/>
            <person name="Blanchette R.A."/>
            <person name="Henrissat B."/>
            <person name="Martinez A.T."/>
            <person name="Otillar R."/>
            <person name="Spatafora J.W."/>
            <person name="Yadav J.S."/>
            <person name="Aerts A."/>
            <person name="Benoit I."/>
            <person name="Boyd A."/>
            <person name="Carlson A."/>
            <person name="Copeland A."/>
            <person name="Coutinho P.M."/>
            <person name="de Vries R.P."/>
            <person name="Ferreira P."/>
            <person name="Findley K."/>
            <person name="Foster B."/>
            <person name="Gaskell J."/>
            <person name="Glotzer D."/>
            <person name="Gorecki P."/>
            <person name="Heitman J."/>
            <person name="Hesse C."/>
            <person name="Hori C."/>
            <person name="Igarashi K."/>
            <person name="Jurgens J.A."/>
            <person name="Kallen N."/>
            <person name="Kersten P."/>
            <person name="Kohler A."/>
            <person name="Kuees U."/>
            <person name="Kumar T.K.A."/>
            <person name="Kuo A."/>
            <person name="LaButti K."/>
            <person name="Larrondo L.F."/>
            <person name="Lindquist E."/>
            <person name="Ling A."/>
            <person name="Lombard V."/>
            <person name="Lucas S."/>
            <person name="Lundell T."/>
            <person name="Martin R."/>
            <person name="McLaughlin D.J."/>
            <person name="Morgenstern I."/>
            <person name="Morin E."/>
            <person name="Murat C."/>
            <person name="Nagy L.G."/>
            <person name="Nolan M."/>
            <person name="Ohm R.A."/>
            <person name="Patyshakuliyeva A."/>
            <person name="Rokas A."/>
            <person name="Ruiz-Duenas F.J."/>
            <person name="Sabat G."/>
            <person name="Salamov A."/>
            <person name="Samejima M."/>
            <person name="Schmutz J."/>
            <person name="Slot J.C."/>
            <person name="St John F."/>
            <person name="Stenlid J."/>
            <person name="Sun H."/>
            <person name="Sun S."/>
            <person name="Syed K."/>
            <person name="Tsang A."/>
            <person name="Wiebenga A."/>
            <person name="Young D."/>
            <person name="Pisabarro A."/>
            <person name="Eastwood D.C."/>
            <person name="Martin F."/>
            <person name="Cullen D."/>
            <person name="Grigoriev I.V."/>
            <person name="Hibbett D.S."/>
        </authorList>
    </citation>
    <scope>NUCLEOTIDE SEQUENCE [LARGE SCALE GENOMIC DNA]</scope>
    <source>
        <strain evidence="3 4">DJM-731 SS1</strain>
    </source>
</reference>
<dbReference type="HOGENOM" id="CLU_004966_1_0_1"/>
<dbReference type="OMA" id="NTWICKY"/>
<proteinExistence type="predicted"/>
<accession>M5G254</accession>
<feature type="domain" description="CxC6 like cysteine cluster associated with KDZ" evidence="2">
    <location>
        <begin position="5"/>
        <end position="68"/>
    </location>
</feature>
<feature type="compositionally biased region" description="Acidic residues" evidence="1">
    <location>
        <begin position="60"/>
        <end position="74"/>
    </location>
</feature>
<evidence type="ECO:0000313" key="4">
    <source>
        <dbReference type="Proteomes" id="UP000030653"/>
    </source>
</evidence>
<dbReference type="AlphaFoldDB" id="M5G254"/>
<keyword evidence="4" id="KW-1185">Reference proteome</keyword>
<dbReference type="Pfam" id="PF18721">
    <property type="entry name" value="CxC6"/>
    <property type="match status" value="1"/>
</dbReference>
<dbReference type="InterPro" id="IPR040898">
    <property type="entry name" value="CxC6"/>
</dbReference>
<gene>
    <name evidence="3" type="ORF">DACRYDRAFT_58536</name>
</gene>
<evidence type="ECO:0000259" key="2">
    <source>
        <dbReference type="Pfam" id="PF18721"/>
    </source>
</evidence>
<sequence length="262" mass="29750">MSCAVTDGVAISCLCCAVHNCPLPLPSSHACFCIPHAHLEYVCIFPGCNAPTQLDMQTSEQEEEEEEEDEEDEENKVQVKVQDKQEQLQPKYKGLHFGRCRMHNKQFVVCPCSIVLAWATFYGSEGMFSVAPFLMSILPTCKAMPEVLFFDNNCTLGQYLIGRPEAKHFKETVLVVDVFHYKTKHADNNVYCSTHCNLASFPELYDLASETWTFNSSACKQTNTWICKYQGQLQEMSAIQFEFFLDEVIKARNEAIVEGLEH</sequence>
<dbReference type="OrthoDB" id="2501483at2759"/>
<evidence type="ECO:0000256" key="1">
    <source>
        <dbReference type="SAM" id="MobiDB-lite"/>
    </source>
</evidence>
<dbReference type="Proteomes" id="UP000030653">
    <property type="component" value="Unassembled WGS sequence"/>
</dbReference>
<protein>
    <recommendedName>
        <fullName evidence="2">CxC6 like cysteine cluster associated with KDZ domain-containing protein</fullName>
    </recommendedName>
</protein>
<organism evidence="3 4">
    <name type="scientific">Dacryopinax primogenitus (strain DJM 731)</name>
    <name type="common">Brown rot fungus</name>
    <dbReference type="NCBI Taxonomy" id="1858805"/>
    <lineage>
        <taxon>Eukaryota</taxon>
        <taxon>Fungi</taxon>
        <taxon>Dikarya</taxon>
        <taxon>Basidiomycota</taxon>
        <taxon>Agaricomycotina</taxon>
        <taxon>Dacrymycetes</taxon>
        <taxon>Dacrymycetales</taxon>
        <taxon>Dacrymycetaceae</taxon>
        <taxon>Dacryopinax</taxon>
    </lineage>
</organism>
<dbReference type="STRING" id="1858805.M5G254"/>
<name>M5G254_DACPD</name>